<name>W4Q4G1_9BACI</name>
<reference evidence="1" key="1">
    <citation type="journal article" date="2014" name="Genome Announc.">
        <title>Draft Genome Sequences of Three Alkaliphilic Bacillus Strains, Bacillus wakoensis JCM 9140T, Bacillus akibai JCM 9157T, and Bacillus hemicellulosilyticus JCM 9152T.</title>
        <authorList>
            <person name="Yuki M."/>
            <person name="Oshima K."/>
            <person name="Suda W."/>
            <person name="Oshida Y."/>
            <person name="Kitamura K."/>
            <person name="Iida T."/>
            <person name="Hattori M."/>
            <person name="Ohkuma M."/>
        </authorList>
    </citation>
    <scope>NUCLEOTIDE SEQUENCE [LARGE SCALE GENOMIC DNA]</scope>
    <source>
        <strain evidence="1">JCM 9140</strain>
    </source>
</reference>
<gene>
    <name evidence="1" type="ORF">JCM9140_2680</name>
</gene>
<sequence length="63" mass="7244">MSRERVDESLLTLSDEDLLRSIGALKENFLTKGALLLVGKPEAILKYIPQYKWSFRKMISDTD</sequence>
<dbReference type="EMBL" id="BAUT01000028">
    <property type="protein sequence ID" value="GAE26598.1"/>
    <property type="molecule type" value="Genomic_DNA"/>
</dbReference>
<dbReference type="AlphaFoldDB" id="W4Q4G1"/>
<dbReference type="Proteomes" id="UP000018890">
    <property type="component" value="Unassembled WGS sequence"/>
</dbReference>
<dbReference type="STRING" id="1236970.JCM9140_2680"/>
<evidence type="ECO:0000313" key="2">
    <source>
        <dbReference type="Proteomes" id="UP000018890"/>
    </source>
</evidence>
<comment type="caution">
    <text evidence="1">The sequence shown here is derived from an EMBL/GenBank/DDBJ whole genome shotgun (WGS) entry which is preliminary data.</text>
</comment>
<organism evidence="1 2">
    <name type="scientific">Halalkalibacter wakoensis JCM 9140</name>
    <dbReference type="NCBI Taxonomy" id="1236970"/>
    <lineage>
        <taxon>Bacteria</taxon>
        <taxon>Bacillati</taxon>
        <taxon>Bacillota</taxon>
        <taxon>Bacilli</taxon>
        <taxon>Bacillales</taxon>
        <taxon>Bacillaceae</taxon>
        <taxon>Halalkalibacter</taxon>
    </lineage>
</organism>
<evidence type="ECO:0000313" key="1">
    <source>
        <dbReference type="EMBL" id="GAE26598.1"/>
    </source>
</evidence>
<proteinExistence type="predicted"/>
<keyword evidence="2" id="KW-1185">Reference proteome</keyword>
<protein>
    <submittedName>
        <fullName evidence="1">Uncharacterized protein</fullName>
    </submittedName>
</protein>
<accession>W4Q4G1</accession>